<dbReference type="AlphaFoldDB" id="A0A2M3ZUQ8"/>
<accession>A0A2M3ZUQ8</accession>
<proteinExistence type="predicted"/>
<evidence type="ECO:0000256" key="1">
    <source>
        <dbReference type="SAM" id="SignalP"/>
    </source>
</evidence>
<feature type="chain" id="PRO_5014992677" evidence="1">
    <location>
        <begin position="23"/>
        <end position="118"/>
    </location>
</feature>
<dbReference type="EMBL" id="GGFM01011377">
    <property type="protein sequence ID" value="MBW32128.1"/>
    <property type="molecule type" value="Transcribed_RNA"/>
</dbReference>
<feature type="signal peptide" evidence="1">
    <location>
        <begin position="1"/>
        <end position="22"/>
    </location>
</feature>
<protein>
    <submittedName>
        <fullName evidence="2">Putative secreted peptide</fullName>
    </submittedName>
</protein>
<sequence length="118" mass="12891">MVQKWNIILLFYGSSSVDLVVALFVPSQSQSQPLLCERRDTVTNPLGQQRATTVAAALRWLCTSFGISSGLVRRPAERRPPPFTSRSRIVVVRTRGSLVVIGSSSGTARLAVECPVYT</sequence>
<keyword evidence="1" id="KW-0732">Signal</keyword>
<reference evidence="2" key="1">
    <citation type="submission" date="2018-01" db="EMBL/GenBank/DDBJ databases">
        <title>An insight into the sialome of Amazonian anophelines.</title>
        <authorList>
            <person name="Ribeiro J.M."/>
            <person name="Scarpassa V."/>
            <person name="Calvo E."/>
        </authorList>
    </citation>
    <scope>NUCLEOTIDE SEQUENCE</scope>
    <source>
        <tissue evidence="2">Salivary glands</tissue>
    </source>
</reference>
<organism evidence="2">
    <name type="scientific">Anopheles braziliensis</name>
    <dbReference type="NCBI Taxonomy" id="58242"/>
    <lineage>
        <taxon>Eukaryota</taxon>
        <taxon>Metazoa</taxon>
        <taxon>Ecdysozoa</taxon>
        <taxon>Arthropoda</taxon>
        <taxon>Hexapoda</taxon>
        <taxon>Insecta</taxon>
        <taxon>Pterygota</taxon>
        <taxon>Neoptera</taxon>
        <taxon>Endopterygota</taxon>
        <taxon>Diptera</taxon>
        <taxon>Nematocera</taxon>
        <taxon>Culicoidea</taxon>
        <taxon>Culicidae</taxon>
        <taxon>Anophelinae</taxon>
        <taxon>Anopheles</taxon>
    </lineage>
</organism>
<evidence type="ECO:0000313" key="2">
    <source>
        <dbReference type="EMBL" id="MBW32128.1"/>
    </source>
</evidence>
<name>A0A2M3ZUQ8_9DIPT</name>